<evidence type="ECO:0000313" key="3">
    <source>
        <dbReference type="Proteomes" id="UP000596660"/>
    </source>
</evidence>
<dbReference type="PANTHER" id="PTHR12963">
    <property type="entry name" value="THYROID RECEPTOR INTERACTING PROTEIN RELATED"/>
    <property type="match status" value="1"/>
</dbReference>
<name>A0A803N5R7_CHEQI</name>
<dbReference type="EnsemblPlants" id="AUR62040940-RA">
    <property type="protein sequence ID" value="AUR62040940-RA:cds"/>
    <property type="gene ID" value="AUR62040940"/>
</dbReference>
<dbReference type="SUPFAM" id="SSF88697">
    <property type="entry name" value="PUA domain-like"/>
    <property type="match status" value="1"/>
</dbReference>
<dbReference type="InterPro" id="IPR015947">
    <property type="entry name" value="PUA-like_sf"/>
</dbReference>
<dbReference type="Proteomes" id="UP000596660">
    <property type="component" value="Unplaced"/>
</dbReference>
<protein>
    <submittedName>
        <fullName evidence="2">Uncharacterized protein</fullName>
    </submittedName>
</protein>
<reference evidence="2" key="2">
    <citation type="submission" date="2021-03" db="UniProtKB">
        <authorList>
            <consortium name="EnsemblPlants"/>
        </authorList>
    </citation>
    <scope>IDENTIFICATION</scope>
</reference>
<keyword evidence="3" id="KW-1185">Reference proteome</keyword>
<dbReference type="CDD" id="cd06554">
    <property type="entry name" value="ASCH_ASC-1_like"/>
    <property type="match status" value="1"/>
</dbReference>
<proteinExistence type="predicted"/>
<dbReference type="InterPro" id="IPR039128">
    <property type="entry name" value="TRIP4-like"/>
</dbReference>
<dbReference type="AlphaFoldDB" id="A0A803N5R7"/>
<organism evidence="2 3">
    <name type="scientific">Chenopodium quinoa</name>
    <name type="common">Quinoa</name>
    <dbReference type="NCBI Taxonomy" id="63459"/>
    <lineage>
        <taxon>Eukaryota</taxon>
        <taxon>Viridiplantae</taxon>
        <taxon>Streptophyta</taxon>
        <taxon>Embryophyta</taxon>
        <taxon>Tracheophyta</taxon>
        <taxon>Spermatophyta</taxon>
        <taxon>Magnoliopsida</taxon>
        <taxon>eudicotyledons</taxon>
        <taxon>Gunneridae</taxon>
        <taxon>Pentapetalae</taxon>
        <taxon>Caryophyllales</taxon>
        <taxon>Chenopodiaceae</taxon>
        <taxon>Chenopodioideae</taxon>
        <taxon>Atripliceae</taxon>
        <taxon>Chenopodium</taxon>
    </lineage>
</organism>
<dbReference type="PANTHER" id="PTHR12963:SF0">
    <property type="entry name" value="EXPRESSED PROTEIN"/>
    <property type="match status" value="1"/>
</dbReference>
<feature type="region of interest" description="Disordered" evidence="1">
    <location>
        <begin position="187"/>
        <end position="206"/>
    </location>
</feature>
<accession>A0A803N5R7</accession>
<evidence type="ECO:0000256" key="1">
    <source>
        <dbReference type="SAM" id="MobiDB-lite"/>
    </source>
</evidence>
<sequence length="306" mass="33535">MIFGSKGRLWIHAASKVPDVATIKAMEEFYREIYAVDGVTDLKFPEHYPVSKLIGCVEIAGCLRREELASWKAVPKGARLEALTDFCWLCEQPQKLIDPLKMRGDQGVYNLEWKVAEAAVISLLPVESPYSIKFPLPNPANLYSLRPGSLPKDLSENNVLGAAMSPSLIAAIDDKLKGVSVEEDSGKTGFDIDSNGKSEGMSKSVDLKKQKQLGSNSSSRLDQHSAGSSLVNLFCKDSFLQSLKFVLEVKCGIYLVECSMAMCEEAPVFMHRLLSSCFSVMALKASGKSLSYSSELALLGYREMGL</sequence>
<dbReference type="Gramene" id="AUR62040940-RA">
    <property type="protein sequence ID" value="AUR62040940-RA:cds"/>
    <property type="gene ID" value="AUR62040940"/>
</dbReference>
<evidence type="ECO:0000313" key="2">
    <source>
        <dbReference type="EnsemblPlants" id="AUR62040940-RA:cds"/>
    </source>
</evidence>
<reference evidence="2" key="1">
    <citation type="journal article" date="2017" name="Nature">
        <title>The genome of Chenopodium quinoa.</title>
        <authorList>
            <person name="Jarvis D.E."/>
            <person name="Ho Y.S."/>
            <person name="Lightfoot D.J."/>
            <person name="Schmoeckel S.M."/>
            <person name="Li B."/>
            <person name="Borm T.J.A."/>
            <person name="Ohyanagi H."/>
            <person name="Mineta K."/>
            <person name="Michell C.T."/>
            <person name="Saber N."/>
            <person name="Kharbatia N.M."/>
            <person name="Rupper R.R."/>
            <person name="Sharp A.R."/>
            <person name="Dally N."/>
            <person name="Boughton B.A."/>
            <person name="Woo Y.H."/>
            <person name="Gao G."/>
            <person name="Schijlen E.G.W.M."/>
            <person name="Guo X."/>
            <person name="Momin A.A."/>
            <person name="Negrao S."/>
            <person name="Al-Babili S."/>
            <person name="Gehring C."/>
            <person name="Roessner U."/>
            <person name="Jung C."/>
            <person name="Murphy K."/>
            <person name="Arold S.T."/>
            <person name="Gojobori T."/>
            <person name="van der Linden C.G."/>
            <person name="van Loo E.N."/>
            <person name="Jellen E.N."/>
            <person name="Maughan P.J."/>
            <person name="Tester M."/>
        </authorList>
    </citation>
    <scope>NUCLEOTIDE SEQUENCE [LARGE SCALE GENOMIC DNA]</scope>
    <source>
        <strain evidence="2">cv. PI 614886</strain>
    </source>
</reference>